<feature type="compositionally biased region" description="Basic and acidic residues" evidence="1">
    <location>
        <begin position="1"/>
        <end position="12"/>
    </location>
</feature>
<organism evidence="2">
    <name type="scientific">Candidatus Kentrum sp. DK</name>
    <dbReference type="NCBI Taxonomy" id="2126562"/>
    <lineage>
        <taxon>Bacteria</taxon>
        <taxon>Pseudomonadati</taxon>
        <taxon>Pseudomonadota</taxon>
        <taxon>Gammaproteobacteria</taxon>
        <taxon>Candidatus Kentrum</taxon>
    </lineage>
</organism>
<accession>A0A450SCK1</accession>
<reference evidence="2" key="1">
    <citation type="submission" date="2019-02" db="EMBL/GenBank/DDBJ databases">
        <authorList>
            <person name="Gruber-Vodicka R. H."/>
            <person name="Seah K. B. B."/>
        </authorList>
    </citation>
    <scope>NUCLEOTIDE SEQUENCE</scope>
    <source>
        <strain evidence="2">BECK_DK161</strain>
    </source>
</reference>
<evidence type="ECO:0000313" key="2">
    <source>
        <dbReference type="EMBL" id="VFJ50016.1"/>
    </source>
</evidence>
<feature type="compositionally biased region" description="Polar residues" evidence="1">
    <location>
        <begin position="86"/>
        <end position="96"/>
    </location>
</feature>
<name>A0A450SCK1_9GAMM</name>
<protein>
    <submittedName>
        <fullName evidence="2">Uncharacterized protein</fullName>
    </submittedName>
</protein>
<proteinExistence type="predicted"/>
<feature type="region of interest" description="Disordered" evidence="1">
    <location>
        <begin position="1"/>
        <end position="220"/>
    </location>
</feature>
<dbReference type="EMBL" id="CAADEY010000027">
    <property type="protein sequence ID" value="VFJ50016.1"/>
    <property type="molecule type" value="Genomic_DNA"/>
</dbReference>
<gene>
    <name evidence="2" type="ORF">BECKDK2373C_GA0170839_102729</name>
</gene>
<sequence length="537" mass="60555">MSENSKNRKEELEQANTESVSEERSNPSLEDRYSWDDPDDPLDGIETTDPDKGKPDSSPDDSLGSGHKPKTQDEPEIGETGIAPPISSSLEWTRSETVPEEQGLPQVASENASPKSYTGPYSRLRIPPEKPKRASFESEENKPHRTENTSHGDPLDDTPFPRIDSERLDESDIGQTEDDQKRSRPSIDLSRLSSSRADQEPPSIRPVREDGNIKRRRGDTEKLAIVGGKMTGKSYLFQSMVHRLAGVEGSMGYFLNAGTAQLHELAHYGDTGQSVTPDQFLTSYRQWYRLEFTQHKPIWYQLNIPFSAGILGFAQPEIEINYLEASGEGFFEQAMHGNNVGEWEAFLDVKTIVFCLPLWAAFPGRKMTQEDWVAREGLLQGLGKVADHFASLLRTHNRKRKTRTILALTMADDRRGGLSTLRENWIDPHMQDDSQLRESLGSANGIIRYLANTQRVSEIVRKEMERSSDIRIRSLPKRIKFGHQKTWFIPMTAIHGDTLDRMEQEGQEVRAGIRAPVPVHVELPLLVALSDGRQALM</sequence>
<feature type="compositionally biased region" description="Acidic residues" evidence="1">
    <location>
        <begin position="36"/>
        <end position="48"/>
    </location>
</feature>
<dbReference type="AlphaFoldDB" id="A0A450SCK1"/>
<feature type="compositionally biased region" description="Basic and acidic residues" evidence="1">
    <location>
        <begin position="21"/>
        <end position="35"/>
    </location>
</feature>
<feature type="compositionally biased region" description="Basic and acidic residues" evidence="1">
    <location>
        <begin position="206"/>
        <end position="220"/>
    </location>
</feature>
<feature type="compositionally biased region" description="Basic and acidic residues" evidence="1">
    <location>
        <begin position="126"/>
        <end position="154"/>
    </location>
</feature>
<evidence type="ECO:0000256" key="1">
    <source>
        <dbReference type="SAM" id="MobiDB-lite"/>
    </source>
</evidence>